<feature type="region of interest" description="Disordered" evidence="9">
    <location>
        <begin position="150"/>
        <end position="187"/>
    </location>
</feature>
<evidence type="ECO:0000256" key="2">
    <source>
        <dbReference type="ARBA" id="ARBA00012483"/>
    </source>
</evidence>
<evidence type="ECO:0000313" key="11">
    <source>
        <dbReference type="EMBL" id="KAK6131549.1"/>
    </source>
</evidence>
<keyword evidence="6" id="KW-0833">Ubl conjugation pathway</keyword>
<proteinExistence type="predicted"/>
<organism evidence="11 12">
    <name type="scientific">Rehmannia glutinosa</name>
    <name type="common">Chinese foxglove</name>
    <dbReference type="NCBI Taxonomy" id="99300"/>
    <lineage>
        <taxon>Eukaryota</taxon>
        <taxon>Viridiplantae</taxon>
        <taxon>Streptophyta</taxon>
        <taxon>Embryophyta</taxon>
        <taxon>Tracheophyta</taxon>
        <taxon>Spermatophyta</taxon>
        <taxon>Magnoliopsida</taxon>
        <taxon>eudicotyledons</taxon>
        <taxon>Gunneridae</taxon>
        <taxon>Pentapetalae</taxon>
        <taxon>asterids</taxon>
        <taxon>lamiids</taxon>
        <taxon>Lamiales</taxon>
        <taxon>Orobanchaceae</taxon>
        <taxon>Rehmannieae</taxon>
        <taxon>Rehmannia</taxon>
    </lineage>
</organism>
<dbReference type="EC" id="2.3.2.27" evidence="2"/>
<feature type="compositionally biased region" description="Low complexity" evidence="9">
    <location>
        <begin position="159"/>
        <end position="173"/>
    </location>
</feature>
<keyword evidence="3" id="KW-0808">Transferase</keyword>
<evidence type="ECO:0000256" key="8">
    <source>
        <dbReference type="PROSITE-ProRule" id="PRU00175"/>
    </source>
</evidence>
<evidence type="ECO:0000313" key="12">
    <source>
        <dbReference type="Proteomes" id="UP001318860"/>
    </source>
</evidence>
<dbReference type="PANTHER" id="PTHR22937">
    <property type="entry name" value="E3 UBIQUITIN-PROTEIN LIGASE RNF165"/>
    <property type="match status" value="1"/>
</dbReference>
<dbReference type="SMART" id="SM00184">
    <property type="entry name" value="RING"/>
    <property type="match status" value="1"/>
</dbReference>
<dbReference type="PROSITE" id="PS50089">
    <property type="entry name" value="ZF_RING_2"/>
    <property type="match status" value="1"/>
</dbReference>
<comment type="caution">
    <text evidence="11">The sequence shown here is derived from an EMBL/GenBank/DDBJ whole genome shotgun (WGS) entry which is preliminary data.</text>
</comment>
<dbReference type="InterPro" id="IPR045191">
    <property type="entry name" value="MBR1/2-like"/>
</dbReference>
<reference evidence="11 12" key="1">
    <citation type="journal article" date="2021" name="Comput. Struct. Biotechnol. J.">
        <title>De novo genome assembly of the potent medicinal plant Rehmannia glutinosa using nanopore technology.</title>
        <authorList>
            <person name="Ma L."/>
            <person name="Dong C."/>
            <person name="Song C."/>
            <person name="Wang X."/>
            <person name="Zheng X."/>
            <person name="Niu Y."/>
            <person name="Chen S."/>
            <person name="Feng W."/>
        </authorList>
    </citation>
    <scope>NUCLEOTIDE SEQUENCE [LARGE SCALE GENOMIC DNA]</scope>
    <source>
        <strain evidence="11">DH-2019</strain>
    </source>
</reference>
<gene>
    <name evidence="11" type="ORF">DH2020_034719</name>
</gene>
<dbReference type="Proteomes" id="UP001318860">
    <property type="component" value="Unassembled WGS sequence"/>
</dbReference>
<evidence type="ECO:0000259" key="10">
    <source>
        <dbReference type="PROSITE" id="PS50089"/>
    </source>
</evidence>
<comment type="catalytic activity">
    <reaction evidence="1">
        <text>S-ubiquitinyl-[E2 ubiquitin-conjugating enzyme]-L-cysteine + [acceptor protein]-L-lysine = [E2 ubiquitin-conjugating enzyme]-L-cysteine + N(6)-ubiquitinyl-[acceptor protein]-L-lysine.</text>
        <dbReference type="EC" id="2.3.2.27"/>
    </reaction>
</comment>
<sequence>MGHRSTQFTGHMIDMEADQQGRLHPEPCIFYGSVPNFPQPNIHPVVPAAGNHCNFNFHHMPERRDGALFYGMPQHPATNLDLAIAPPSGHYNPYMAPPSAIRDFPIQVNHGARDQLSLSSTHGIVGIPTDSYGRNIPYMDTFKRKNAEGIPGNFQYHNPSAGPSSSAMPSESEYGGNDPTSMVESGSQVSMRNRPGFMGPDLVQGNFVAPPVGLPGNPWLDVHFGANNGDVGSFGWTHAPLPYVHGNCLANVNGASNRSSSCFMHPPLPQGHLNHPHHPPPPMQGVRGYNVNLPSQVAASSRRISTISSSNNGITHFQEVVDVRPTFLAPVPPAGFRLYRPQQREIILDSSARHQTLPQLRVLPEDEVSMLEFPGYHEPGDSSDQHRDMRLDIDHMSYEELLALGEQIGSVGTGLSEEFVRDNLKVRTFSSSATCFNLEEETCLNQQINFCVICQNNYEDGEDIGTVDCGHEYHRDCIKRWLIVKNTCPVCKSTALSRKAKDL</sequence>
<feature type="domain" description="RING-type" evidence="10">
    <location>
        <begin position="451"/>
        <end position="492"/>
    </location>
</feature>
<dbReference type="Gene3D" id="3.30.40.10">
    <property type="entry name" value="Zinc/RING finger domain, C3HC4 (zinc finger)"/>
    <property type="match status" value="1"/>
</dbReference>
<dbReference type="InterPro" id="IPR013083">
    <property type="entry name" value="Znf_RING/FYVE/PHD"/>
</dbReference>
<feature type="compositionally biased region" description="Polar residues" evidence="9">
    <location>
        <begin position="178"/>
        <end position="187"/>
    </location>
</feature>
<evidence type="ECO:0000256" key="1">
    <source>
        <dbReference type="ARBA" id="ARBA00000900"/>
    </source>
</evidence>
<keyword evidence="5 8" id="KW-0863">Zinc-finger</keyword>
<evidence type="ECO:0000256" key="7">
    <source>
        <dbReference type="ARBA" id="ARBA00022833"/>
    </source>
</evidence>
<dbReference type="EMBL" id="JABTTQ020001351">
    <property type="protein sequence ID" value="KAK6131549.1"/>
    <property type="molecule type" value="Genomic_DNA"/>
</dbReference>
<name>A0ABR0VBU6_REHGL</name>
<dbReference type="Pfam" id="PF13639">
    <property type="entry name" value="zf-RING_2"/>
    <property type="match status" value="1"/>
</dbReference>
<dbReference type="InterPro" id="IPR001841">
    <property type="entry name" value="Znf_RING"/>
</dbReference>
<dbReference type="PANTHER" id="PTHR22937:SF222">
    <property type="entry name" value="RING-TYPE E3 UBIQUITIN TRANSFERASE"/>
    <property type="match status" value="1"/>
</dbReference>
<evidence type="ECO:0000256" key="4">
    <source>
        <dbReference type="ARBA" id="ARBA00022723"/>
    </source>
</evidence>
<protein>
    <recommendedName>
        <fullName evidence="2">RING-type E3 ubiquitin transferase</fullName>
        <ecNumber evidence="2">2.3.2.27</ecNumber>
    </recommendedName>
</protein>
<evidence type="ECO:0000256" key="6">
    <source>
        <dbReference type="ARBA" id="ARBA00022786"/>
    </source>
</evidence>
<evidence type="ECO:0000256" key="9">
    <source>
        <dbReference type="SAM" id="MobiDB-lite"/>
    </source>
</evidence>
<keyword evidence="12" id="KW-1185">Reference proteome</keyword>
<dbReference type="SUPFAM" id="SSF57850">
    <property type="entry name" value="RING/U-box"/>
    <property type="match status" value="1"/>
</dbReference>
<evidence type="ECO:0000256" key="5">
    <source>
        <dbReference type="ARBA" id="ARBA00022771"/>
    </source>
</evidence>
<keyword evidence="7" id="KW-0862">Zinc</keyword>
<evidence type="ECO:0000256" key="3">
    <source>
        <dbReference type="ARBA" id="ARBA00022679"/>
    </source>
</evidence>
<keyword evidence="4" id="KW-0479">Metal-binding</keyword>
<accession>A0ABR0VBU6</accession>